<dbReference type="Proteomes" id="UP000627292">
    <property type="component" value="Unassembled WGS sequence"/>
</dbReference>
<dbReference type="EMBL" id="BMIB01000002">
    <property type="protein sequence ID" value="GGH65382.1"/>
    <property type="molecule type" value="Genomic_DNA"/>
</dbReference>
<dbReference type="RefSeq" id="WP_188951744.1">
    <property type="nucleotide sequence ID" value="NZ_BMIB01000002.1"/>
</dbReference>
<dbReference type="Pfam" id="PF18990">
    <property type="entry name" value="DUF5723"/>
    <property type="match status" value="1"/>
</dbReference>
<evidence type="ECO:0000313" key="3">
    <source>
        <dbReference type="EMBL" id="GGH65382.1"/>
    </source>
</evidence>
<evidence type="ECO:0000313" key="4">
    <source>
        <dbReference type="Proteomes" id="UP000627292"/>
    </source>
</evidence>
<dbReference type="InterPro" id="IPR043781">
    <property type="entry name" value="DUF5723"/>
</dbReference>
<accession>A0A917IVQ0</accession>
<comment type="caution">
    <text evidence="3">The sequence shown here is derived from an EMBL/GenBank/DDBJ whole genome shotgun (WGS) entry which is preliminary data.</text>
</comment>
<feature type="signal peptide" evidence="1">
    <location>
        <begin position="1"/>
        <end position="26"/>
    </location>
</feature>
<organism evidence="3 4">
    <name type="scientific">Filimonas zeae</name>
    <dbReference type="NCBI Taxonomy" id="1737353"/>
    <lineage>
        <taxon>Bacteria</taxon>
        <taxon>Pseudomonadati</taxon>
        <taxon>Bacteroidota</taxon>
        <taxon>Chitinophagia</taxon>
        <taxon>Chitinophagales</taxon>
        <taxon>Chitinophagaceae</taxon>
        <taxon>Filimonas</taxon>
    </lineage>
</organism>
<sequence>MTMNTNSRLGLAVAALWAAGIATANAQDFPGLRTSNYAGVNSVFFNPAAIADSRYRFDVNMLAIQAQAGNKEASFKLSGIGHSFKGDSAISAQLFGKNNGKANGLANLALHGPSVMFNAGNKYSFAVTTRSRLLMNFRDLDGRLARQIIDKDLPGTQYPYTISSNGSMRINATGWTEFGATVAREVLDKGKHFVKAGITVKYLAGTGNAYVNVTDFNGVKEFDASKAGSHLVNTTGQIGMGFSGVKTDGFEIGDLTKFNSSGIGADLGFVYEFRPDYEKLHEDAQRWNDRVNKYKLRVGVAITDIGRLKFNPDADRSGNYDIHIKGSEWYDPNELKGVEVDNYSEYFSSRNQFFTRHANTEKYSVSLPTALHVDADYYIEKGFYVNLATQLSLAGNKTKVYNSTYYNSVSLTPRWEKKTIGIYLPLNYSQLTKFNVGLGAHLGPVFFGSGSIFNLLFGGSRQADAQFGIHVYGLKKVSKKKKVVTETGSVAAPIN</sequence>
<proteinExistence type="predicted"/>
<name>A0A917IVQ0_9BACT</name>
<protein>
    <recommendedName>
        <fullName evidence="2">DUF5723 domain-containing protein</fullName>
    </recommendedName>
</protein>
<evidence type="ECO:0000259" key="2">
    <source>
        <dbReference type="Pfam" id="PF18990"/>
    </source>
</evidence>
<keyword evidence="4" id="KW-1185">Reference proteome</keyword>
<reference evidence="3" key="1">
    <citation type="journal article" date="2014" name="Int. J. Syst. Evol. Microbiol.">
        <title>Complete genome sequence of Corynebacterium casei LMG S-19264T (=DSM 44701T), isolated from a smear-ripened cheese.</title>
        <authorList>
            <consortium name="US DOE Joint Genome Institute (JGI-PGF)"/>
            <person name="Walter F."/>
            <person name="Albersmeier A."/>
            <person name="Kalinowski J."/>
            <person name="Ruckert C."/>
        </authorList>
    </citation>
    <scope>NUCLEOTIDE SEQUENCE</scope>
    <source>
        <strain evidence="3">CGMCC 1.15290</strain>
    </source>
</reference>
<reference evidence="3" key="2">
    <citation type="submission" date="2020-09" db="EMBL/GenBank/DDBJ databases">
        <authorList>
            <person name="Sun Q."/>
            <person name="Zhou Y."/>
        </authorList>
    </citation>
    <scope>NUCLEOTIDE SEQUENCE</scope>
    <source>
        <strain evidence="3">CGMCC 1.15290</strain>
    </source>
</reference>
<gene>
    <name evidence="3" type="ORF">GCM10011379_18450</name>
</gene>
<feature type="domain" description="DUF5723" evidence="2">
    <location>
        <begin position="47"/>
        <end position="449"/>
    </location>
</feature>
<dbReference type="AlphaFoldDB" id="A0A917IVQ0"/>
<feature type="chain" id="PRO_5036723827" description="DUF5723 domain-containing protein" evidence="1">
    <location>
        <begin position="27"/>
        <end position="495"/>
    </location>
</feature>
<keyword evidence="1" id="KW-0732">Signal</keyword>
<evidence type="ECO:0000256" key="1">
    <source>
        <dbReference type="SAM" id="SignalP"/>
    </source>
</evidence>